<organism evidence="2 3">
    <name type="scientific">Reticulomyxa filosa</name>
    <dbReference type="NCBI Taxonomy" id="46433"/>
    <lineage>
        <taxon>Eukaryota</taxon>
        <taxon>Sar</taxon>
        <taxon>Rhizaria</taxon>
        <taxon>Retaria</taxon>
        <taxon>Foraminifera</taxon>
        <taxon>Monothalamids</taxon>
        <taxon>Reticulomyxidae</taxon>
        <taxon>Reticulomyxa</taxon>
    </lineage>
</organism>
<feature type="transmembrane region" description="Helical" evidence="1">
    <location>
        <begin position="88"/>
        <end position="111"/>
    </location>
</feature>
<feature type="transmembrane region" description="Helical" evidence="1">
    <location>
        <begin position="64"/>
        <end position="82"/>
    </location>
</feature>
<dbReference type="PANTHER" id="PTHR46726">
    <property type="entry name" value="TWO PORE CHANNEL 3"/>
    <property type="match status" value="1"/>
</dbReference>
<protein>
    <recommendedName>
        <fullName evidence="4">Ion transport domain-containing protein</fullName>
    </recommendedName>
</protein>
<name>X6LS19_RETFI</name>
<evidence type="ECO:0000256" key="1">
    <source>
        <dbReference type="SAM" id="Phobius"/>
    </source>
</evidence>
<dbReference type="PANTHER" id="PTHR46726:SF1">
    <property type="entry name" value="TWO-PORE CALCIUM CHANNEL 3"/>
    <property type="match status" value="1"/>
</dbReference>
<keyword evidence="1" id="KW-0812">Transmembrane</keyword>
<feature type="non-terminal residue" evidence="2">
    <location>
        <position position="1"/>
    </location>
</feature>
<keyword evidence="3" id="KW-1185">Reference proteome</keyword>
<dbReference type="Proteomes" id="UP000023152">
    <property type="component" value="Unassembled WGS sequence"/>
</dbReference>
<proteinExistence type="predicted"/>
<keyword evidence="1" id="KW-0472">Membrane</keyword>
<evidence type="ECO:0000313" key="3">
    <source>
        <dbReference type="Proteomes" id="UP000023152"/>
    </source>
</evidence>
<gene>
    <name evidence="2" type="ORF">RFI_33510</name>
</gene>
<comment type="caution">
    <text evidence="2">The sequence shown here is derived from an EMBL/GenBank/DDBJ whole genome shotgun (WGS) entry which is preliminary data.</text>
</comment>
<evidence type="ECO:0000313" key="2">
    <source>
        <dbReference type="EMBL" id="ETO03892.1"/>
    </source>
</evidence>
<dbReference type="AlphaFoldDB" id="X6LS19"/>
<accession>X6LS19</accession>
<feature type="non-terminal residue" evidence="2">
    <location>
        <position position="133"/>
    </location>
</feature>
<reference evidence="2 3" key="1">
    <citation type="journal article" date="2013" name="Curr. Biol.">
        <title>The Genome of the Foraminiferan Reticulomyxa filosa.</title>
        <authorList>
            <person name="Glockner G."/>
            <person name="Hulsmann N."/>
            <person name="Schleicher M."/>
            <person name="Noegel A.A."/>
            <person name="Eichinger L."/>
            <person name="Gallinger C."/>
            <person name="Pawlowski J."/>
            <person name="Sierra R."/>
            <person name="Euteneuer U."/>
            <person name="Pillet L."/>
            <person name="Moustafa A."/>
            <person name="Platzer M."/>
            <person name="Groth M."/>
            <person name="Szafranski K."/>
            <person name="Schliwa M."/>
        </authorList>
    </citation>
    <scope>NUCLEOTIDE SEQUENCE [LARGE SCALE GENOMIC DNA]</scope>
</reference>
<evidence type="ECO:0008006" key="4">
    <source>
        <dbReference type="Google" id="ProtNLM"/>
    </source>
</evidence>
<keyword evidence="1" id="KW-1133">Transmembrane helix</keyword>
<sequence>KEIIENLKKLKIFLIKKKFIKHFNMGIEYLRDMQQIRPPQIKIQFDRSSALSPLRAYQFLHSRWWSGWVYVCIWTHVLLALWEPPQLTAIPLWIGLVELACLLMYCIDLWLRFFCLDAKYLGKWTYFVIVLIC</sequence>
<dbReference type="EMBL" id="ASPP01031441">
    <property type="protein sequence ID" value="ETO03892.1"/>
    <property type="molecule type" value="Genomic_DNA"/>
</dbReference>